<dbReference type="AlphaFoldDB" id="A0A2P4S405"/>
<sequence length="78" mass="8695">MSQHGDDRSSNGCHVSGKKWRGAVPRGWEQQPAGCQRSNRAWQRAEGRDRDGRSFLPYRSEFPQPSVLKGGGVNSEIP</sequence>
<feature type="compositionally biased region" description="Basic and acidic residues" evidence="1">
    <location>
        <begin position="43"/>
        <end position="53"/>
    </location>
</feature>
<evidence type="ECO:0000313" key="2">
    <source>
        <dbReference type="EMBL" id="POI18870.1"/>
    </source>
</evidence>
<comment type="caution">
    <text evidence="2">The sequence shown here is derived from an EMBL/GenBank/DDBJ whole genome shotgun (WGS) entry which is preliminary data.</text>
</comment>
<evidence type="ECO:0000256" key="1">
    <source>
        <dbReference type="SAM" id="MobiDB-lite"/>
    </source>
</evidence>
<name>A0A2P4S405_BAMTH</name>
<accession>A0A2P4S405</accession>
<gene>
    <name evidence="2" type="ORF">CIB84_017385</name>
</gene>
<dbReference type="OrthoDB" id="10366796at2759"/>
<organism evidence="2 3">
    <name type="scientific">Bambusicola thoracicus</name>
    <name type="common">Chinese bamboo-partridge</name>
    <name type="synonym">Perdix thoracica</name>
    <dbReference type="NCBI Taxonomy" id="9083"/>
    <lineage>
        <taxon>Eukaryota</taxon>
        <taxon>Metazoa</taxon>
        <taxon>Chordata</taxon>
        <taxon>Craniata</taxon>
        <taxon>Vertebrata</taxon>
        <taxon>Euteleostomi</taxon>
        <taxon>Archelosauria</taxon>
        <taxon>Archosauria</taxon>
        <taxon>Dinosauria</taxon>
        <taxon>Saurischia</taxon>
        <taxon>Theropoda</taxon>
        <taxon>Coelurosauria</taxon>
        <taxon>Aves</taxon>
        <taxon>Neognathae</taxon>
        <taxon>Galloanserae</taxon>
        <taxon>Galliformes</taxon>
        <taxon>Phasianidae</taxon>
        <taxon>Perdicinae</taxon>
        <taxon>Bambusicola</taxon>
    </lineage>
</organism>
<protein>
    <submittedName>
        <fullName evidence="2">Uncharacterized protein</fullName>
    </submittedName>
</protein>
<feature type="region of interest" description="Disordered" evidence="1">
    <location>
        <begin position="1"/>
        <end position="78"/>
    </location>
</feature>
<proteinExistence type="predicted"/>
<reference evidence="2 3" key="1">
    <citation type="submission" date="2018-01" db="EMBL/GenBank/DDBJ databases">
        <title>Comparison of the Chinese Bamboo Partridge and Red Junglefowl genome sequences highlights the importance of demography in genome evolution.</title>
        <authorList>
            <person name="Tiley G.P."/>
            <person name="Kimball R.T."/>
            <person name="Braun E.L."/>
            <person name="Burleigh J.G."/>
        </authorList>
    </citation>
    <scope>NUCLEOTIDE SEQUENCE [LARGE SCALE GENOMIC DNA]</scope>
    <source>
        <strain evidence="2">RTK389</strain>
        <tissue evidence="2">Blood</tissue>
    </source>
</reference>
<evidence type="ECO:0000313" key="3">
    <source>
        <dbReference type="Proteomes" id="UP000237246"/>
    </source>
</evidence>
<dbReference type="EMBL" id="PPHD01114881">
    <property type="protein sequence ID" value="POI18870.1"/>
    <property type="molecule type" value="Genomic_DNA"/>
</dbReference>
<keyword evidence="3" id="KW-1185">Reference proteome</keyword>
<feature type="compositionally biased region" description="Gly residues" evidence="1">
    <location>
        <begin position="69"/>
        <end position="78"/>
    </location>
</feature>
<dbReference type="Proteomes" id="UP000237246">
    <property type="component" value="Unassembled WGS sequence"/>
</dbReference>